<dbReference type="PANTHER" id="PTHR10794:SF92">
    <property type="entry name" value="EMBRYOGENESIS-ASSOCIATED PROTEIN EMB8"/>
    <property type="match status" value="1"/>
</dbReference>
<reference evidence="8 9" key="1">
    <citation type="journal article" date="2020" name="bioRxiv">
        <title>Sequence and annotation of 42 cannabis genomes reveals extensive copy number variation in cannabinoid synthesis and pathogen resistance genes.</title>
        <authorList>
            <person name="Mckernan K.J."/>
            <person name="Helbert Y."/>
            <person name="Kane L.T."/>
            <person name="Ebling H."/>
            <person name="Zhang L."/>
            <person name="Liu B."/>
            <person name="Eaton Z."/>
            <person name="Mclaughlin S."/>
            <person name="Kingan S."/>
            <person name="Baybayan P."/>
            <person name="Concepcion G."/>
            <person name="Jordan M."/>
            <person name="Riva A."/>
            <person name="Barbazuk W."/>
            <person name="Harkins T."/>
        </authorList>
    </citation>
    <scope>NUCLEOTIDE SEQUENCE [LARGE SCALE GENOMIC DNA]</scope>
    <source>
        <strain evidence="8 9">cv. Jamaican Lion 4</strain>
        <strain evidence="7">Father</strain>
        <strain evidence="6">Mother</strain>
        <tissue evidence="6">Leaf</tissue>
    </source>
</reference>
<evidence type="ECO:0000256" key="1">
    <source>
        <dbReference type="ARBA" id="ARBA00010884"/>
    </source>
</evidence>
<dbReference type="GO" id="GO:0034338">
    <property type="term" value="F:short-chain carboxylesterase activity"/>
    <property type="evidence" value="ECO:0007669"/>
    <property type="project" value="TreeGrafter"/>
</dbReference>
<dbReference type="EMBL" id="JAATIQ010000099">
    <property type="protein sequence ID" value="KAF4382938.1"/>
    <property type="molecule type" value="Genomic_DNA"/>
</dbReference>
<feature type="compositionally biased region" description="Basic and acidic residues" evidence="2">
    <location>
        <begin position="869"/>
        <end position="884"/>
    </location>
</feature>
<keyword evidence="3" id="KW-0812">Transmembrane</keyword>
<proteinExistence type="inferred from homology"/>
<dbReference type="Proteomes" id="UP000525078">
    <property type="component" value="Unassembled WGS sequence"/>
</dbReference>
<keyword evidence="9" id="KW-1185">Reference proteome</keyword>
<feature type="compositionally biased region" description="Basic and acidic residues" evidence="2">
    <location>
        <begin position="697"/>
        <end position="711"/>
    </location>
</feature>
<keyword evidence="3" id="KW-1133">Transmembrane helix</keyword>
<dbReference type="PANTHER" id="PTHR10794">
    <property type="entry name" value="ABHYDROLASE DOMAIN-CONTAINING PROTEIN"/>
    <property type="match status" value="1"/>
</dbReference>
<comment type="caution">
    <text evidence="6">The sequence shown here is derived from an EMBL/GenBank/DDBJ whole genome shotgun (WGS) entry which is preliminary data.</text>
</comment>
<dbReference type="InterPro" id="IPR050960">
    <property type="entry name" value="AB_hydrolase_4_sf"/>
</dbReference>
<dbReference type="GO" id="GO:0080120">
    <property type="term" value="P:CAAX-box protein maturation"/>
    <property type="evidence" value="ECO:0007669"/>
    <property type="project" value="UniProtKB-ARBA"/>
</dbReference>
<feature type="region of interest" description="Disordered" evidence="2">
    <location>
        <begin position="1348"/>
        <end position="1379"/>
    </location>
</feature>
<feature type="transmembrane region" description="Helical" evidence="3">
    <location>
        <begin position="1767"/>
        <end position="1785"/>
    </location>
</feature>
<evidence type="ECO:0000313" key="9">
    <source>
        <dbReference type="Proteomes" id="UP000583929"/>
    </source>
</evidence>
<feature type="compositionally biased region" description="Basic and acidic residues" evidence="2">
    <location>
        <begin position="804"/>
        <end position="845"/>
    </location>
</feature>
<protein>
    <recommendedName>
        <fullName evidence="10">Embryogenesis-associated protein EMB8</fullName>
    </recommendedName>
</protein>
<dbReference type="SUPFAM" id="SSF53474">
    <property type="entry name" value="alpha/beta-Hydrolases"/>
    <property type="match status" value="1"/>
</dbReference>
<feature type="transmembrane region" description="Helical" evidence="3">
    <location>
        <begin position="1519"/>
        <end position="1541"/>
    </location>
</feature>
<keyword evidence="3" id="KW-0472">Membrane</keyword>
<feature type="region of interest" description="Disordered" evidence="2">
    <location>
        <begin position="934"/>
        <end position="1046"/>
    </location>
</feature>
<dbReference type="InterPro" id="IPR056652">
    <property type="entry name" value="DUF7750"/>
</dbReference>
<feature type="domain" description="CAAX prenyl protease 2/Lysostaphin resistance protein A-like" evidence="4">
    <location>
        <begin position="1654"/>
        <end position="1733"/>
    </location>
</feature>
<evidence type="ECO:0008006" key="10">
    <source>
        <dbReference type="Google" id="ProtNLM"/>
    </source>
</evidence>
<feature type="compositionally biased region" description="Polar residues" evidence="2">
    <location>
        <begin position="959"/>
        <end position="971"/>
    </location>
</feature>
<dbReference type="Gene3D" id="3.40.50.1820">
    <property type="entry name" value="alpha/beta hydrolase"/>
    <property type="match status" value="1"/>
</dbReference>
<feature type="compositionally biased region" description="Polar residues" evidence="2">
    <location>
        <begin position="770"/>
        <end position="786"/>
    </location>
</feature>
<feature type="compositionally biased region" description="Polar residues" evidence="2">
    <location>
        <begin position="736"/>
        <end position="762"/>
    </location>
</feature>
<evidence type="ECO:0000313" key="8">
    <source>
        <dbReference type="Proteomes" id="UP000525078"/>
    </source>
</evidence>
<feature type="compositionally biased region" description="Polar residues" evidence="2">
    <location>
        <begin position="1030"/>
        <end position="1039"/>
    </location>
</feature>
<feature type="compositionally biased region" description="Polar residues" evidence="2">
    <location>
        <begin position="994"/>
        <end position="1007"/>
    </location>
</feature>
<feature type="region of interest" description="Disordered" evidence="2">
    <location>
        <begin position="1408"/>
        <end position="1433"/>
    </location>
</feature>
<dbReference type="GO" id="GO:0047372">
    <property type="term" value="F:monoacylglycerol lipase activity"/>
    <property type="evidence" value="ECO:0007669"/>
    <property type="project" value="TreeGrafter"/>
</dbReference>
<feature type="domain" description="DUF7750" evidence="5">
    <location>
        <begin position="593"/>
        <end position="656"/>
    </location>
</feature>
<feature type="region of interest" description="Disordered" evidence="2">
    <location>
        <begin position="1134"/>
        <end position="1159"/>
    </location>
</feature>
<dbReference type="Pfam" id="PF24930">
    <property type="entry name" value="DUF7750"/>
    <property type="match status" value="1"/>
</dbReference>
<feature type="transmembrane region" description="Helical" evidence="3">
    <location>
        <begin position="1553"/>
        <end position="1573"/>
    </location>
</feature>
<dbReference type="EMBL" id="JAATIP010000235">
    <property type="protein sequence ID" value="KAF4357514.1"/>
    <property type="molecule type" value="Genomic_DNA"/>
</dbReference>
<sequence>MSLASTSNLGSLINFNPRDQYCFRSFFSPNPLQFREFRVYRRRRLKRCRKFPMRSQLGPVDDFLLTLTAQLPSAKSVEFFAPVIGLASGFALYASRFGYGRVLEGTDIGEWIMFTSPTPFNRFVLLRCPSISFVGSELLEDVNEKLVKEDRHYVRLDSGRVLVHGGDRGLEEKLEYQRVCLSTDDGGVISLDWPANLDLREEHGLDTTLLLVPGSTQGSMDINIRSFVCDALKSGCFPIVMNPRGCAGSPLTTARLFTAADSDDISTAIHYINKARPWSTLMGVGCGYGANMLTKYLAEVGEGTPLTAAACIDNPFDLEEATRSSRHMAIDNNLTSGLIDILRSNKVDNGILTAIFQGRAKGFNVEKALSAKSVRDFEKEISMVSYGFEAIEDFYSESSTRNLIGDVKIPVLFIQNDNGSSPLFSIPRSSIAENPFTSLLLCSCLPSSGIYGGRSAIAWCQQLTIEWLTAVELGLLKGRHPLLEDVDITINLSKGLTLKEGKATKNTKKDTKILDLSPSNSLNRYNTDPIHEIVEEGDTAASMIVRPKKELQKRQGVEDKGLQKVENGALEQTNTVDADMVEDEEISSEVENGEVLQTAQVIMNMLDVTMPGTLTEEKKKKVITAIGRGETVMTALQGAVPDDVREKLTTAVSGILRAQGTQQKLTDLLNISRKPSVSSGLKPKMDEKSTSNVEGLSEDHHPSDQMKKADTLLDSSANNQPGSQMPSGGTEAELPQSDSSQKSVISDQSHSVGSDGNNTNSSLKKETSDSGKSNIGEDSSTGQGVVSSEIVEKETEKGSIANNHAEKKTEEANPEDQKDQNVKTVLAEKKDDNNAKTEEKSEPDQNKMTASGVVSESVSPSVSSPESQSMEKEETDNQKKDIKPAPEQSKPAPESTSPTFSVSQAFDAFTGMDDSTQVAVNSIFGVIEDVISQLDVEPEHEDKAKEEENDNPMENNMPQKSDATPVDQSIQADRIHDSEHQDMEEQNDIPIHNTEPQNSDATPNDRSAQPDKLSDSSVSKHPRNAEESNQHPISSNGTDTKVLKDRDTASCLGKDANQQKDQLVGSNLLLKSSGKIKKVDKIPSHITPNTFGSSSFKENLHKYHASDIPLESLDSDATTALLLEYIPEEGQWKLLEQPGNNGTPVEKEAQTSSPTEGDGKVIEPLYVILDSETHQEPVEEFETSYKEENIEIDDNILVELTLFVEKIILDALKVEVGRKLGAAGTDEFEPNLASDLEQVANAVALSVRYDVEHALVSNVEYLSVDSILEEVDTLNGEHIVAAISSAVQESSDLRKVLPVGVIVGSILAALRKKFSVATLQDDDTLNIEEAGNMGEKYLDKIEVAEAQHIPSEKTKSNGLSEDSVPEQGENDEPNDGNNASVMVGAVTAALGASALLVNQQNVQELFESNGNDVNSSKSSNMSAGSQKDKVSEKHQGNLVTSLAEKAMSVASPVVPTKEDGGVDQERLVSMLGDLSQRGGILRLVGKLALLWGGIRGAMSLTNKLISVFHIAERPLIQRILGFVCMVLVLWSPVVIPLLPTLVQGWTSKSPLRIAELACVIGLYVAVMILVMLWGKRIRGYENPFEQYGLNFTSLAQILNYLKGLAGGIMLVLSIQAVNVVLGCVSLSWPYSPSSFDVLTCLKVYGQMLMMVGKGIATATGVALVEELLFRSWLPEEIAADLGYHRAYIISGLVFSLIQRSLWAVPGLWLLSLSLSGVRQKAQGCLSVPIGIRAGILASSFVLQTGGFLTYKPNFSLWLTGTQPFQPFTGLSGFAFSLLMALILYPRQPMQTKSLKIQTQG</sequence>
<feature type="compositionally biased region" description="Polar residues" evidence="2">
    <location>
        <begin position="713"/>
        <end position="727"/>
    </location>
</feature>
<feature type="compositionally biased region" description="Low complexity" evidence="2">
    <location>
        <begin position="851"/>
        <end position="868"/>
    </location>
</feature>
<dbReference type="GO" id="GO:0004175">
    <property type="term" value="F:endopeptidase activity"/>
    <property type="evidence" value="ECO:0007669"/>
    <property type="project" value="UniProtKB-ARBA"/>
</dbReference>
<feature type="compositionally biased region" description="Basic and acidic residues" evidence="2">
    <location>
        <begin position="973"/>
        <end position="983"/>
    </location>
</feature>
<feature type="transmembrane region" description="Helical" evidence="3">
    <location>
        <begin position="1729"/>
        <end position="1747"/>
    </location>
</feature>
<accession>A0A7J6EGP7</accession>
<evidence type="ECO:0000313" key="7">
    <source>
        <dbReference type="EMBL" id="KAF4382938.1"/>
    </source>
</evidence>
<name>A0A7J6EGP7_CANSA</name>
<dbReference type="Pfam" id="PF02517">
    <property type="entry name" value="Rce1-like"/>
    <property type="match status" value="1"/>
</dbReference>
<dbReference type="InterPro" id="IPR029058">
    <property type="entry name" value="AB_hydrolase_fold"/>
</dbReference>
<gene>
    <name evidence="6" type="ORF">F8388_002412</name>
    <name evidence="7" type="ORF">G4B88_010109</name>
</gene>
<feature type="transmembrane region" description="Helical" evidence="3">
    <location>
        <begin position="1604"/>
        <end position="1628"/>
    </location>
</feature>
<organism evidence="6 8">
    <name type="scientific">Cannabis sativa</name>
    <name type="common">Hemp</name>
    <name type="synonym">Marijuana</name>
    <dbReference type="NCBI Taxonomy" id="3483"/>
    <lineage>
        <taxon>Eukaryota</taxon>
        <taxon>Viridiplantae</taxon>
        <taxon>Streptophyta</taxon>
        <taxon>Embryophyta</taxon>
        <taxon>Tracheophyta</taxon>
        <taxon>Spermatophyta</taxon>
        <taxon>Magnoliopsida</taxon>
        <taxon>eudicotyledons</taxon>
        <taxon>Gunneridae</taxon>
        <taxon>Pentapetalae</taxon>
        <taxon>rosids</taxon>
        <taxon>fabids</taxon>
        <taxon>Rosales</taxon>
        <taxon>Cannabaceae</taxon>
        <taxon>Cannabis</taxon>
    </lineage>
</organism>
<evidence type="ECO:0000259" key="4">
    <source>
        <dbReference type="Pfam" id="PF02517"/>
    </source>
</evidence>
<evidence type="ECO:0000313" key="6">
    <source>
        <dbReference type="EMBL" id="KAF4357514.1"/>
    </source>
</evidence>
<dbReference type="InterPro" id="IPR003675">
    <property type="entry name" value="Rce1/LyrA-like_dom"/>
</dbReference>
<comment type="similarity">
    <text evidence="1">Belongs to the AB hydrolase superfamily. AB hydrolase 4 family.</text>
</comment>
<evidence type="ECO:0000256" key="3">
    <source>
        <dbReference type="SAM" id="Phobius"/>
    </source>
</evidence>
<feature type="compositionally biased region" description="Low complexity" evidence="2">
    <location>
        <begin position="1415"/>
        <end position="1425"/>
    </location>
</feature>
<evidence type="ECO:0000259" key="5">
    <source>
        <dbReference type="Pfam" id="PF24930"/>
    </source>
</evidence>
<evidence type="ECO:0000256" key="2">
    <source>
        <dbReference type="SAM" id="MobiDB-lite"/>
    </source>
</evidence>
<dbReference type="Proteomes" id="UP000583929">
    <property type="component" value="Unassembled WGS sequence"/>
</dbReference>
<feature type="region of interest" description="Disordered" evidence="2">
    <location>
        <begin position="674"/>
        <end position="901"/>
    </location>
</feature>